<dbReference type="Gene3D" id="3.30.420.40">
    <property type="match status" value="3"/>
</dbReference>
<evidence type="ECO:0000256" key="5">
    <source>
        <dbReference type="ARBA" id="ARBA00012156"/>
    </source>
</evidence>
<dbReference type="InterPro" id="IPR043129">
    <property type="entry name" value="ATPase_NBD"/>
</dbReference>
<keyword evidence="7" id="KW-0963">Cytoplasm</keyword>
<dbReference type="SUPFAM" id="SSF48371">
    <property type="entry name" value="ARM repeat"/>
    <property type="match status" value="1"/>
</dbReference>
<evidence type="ECO:0000256" key="16">
    <source>
        <dbReference type="ARBA" id="ARBA00040444"/>
    </source>
</evidence>
<proteinExistence type="inferred from homology"/>
<dbReference type="GO" id="GO:0015031">
    <property type="term" value="P:protein transport"/>
    <property type="evidence" value="ECO:0007669"/>
    <property type="project" value="UniProtKB-KW"/>
</dbReference>
<dbReference type="InterPro" id="IPR011989">
    <property type="entry name" value="ARM-like"/>
</dbReference>
<dbReference type="InterPro" id="IPR044189">
    <property type="entry name" value="XPO4/7-like"/>
</dbReference>
<keyword evidence="21" id="KW-1185">Reference proteome</keyword>
<dbReference type="GO" id="GO:0005737">
    <property type="term" value="C:cytoplasm"/>
    <property type="evidence" value="ECO:0007669"/>
    <property type="project" value="UniProtKB-SubCell"/>
</dbReference>
<evidence type="ECO:0000256" key="13">
    <source>
        <dbReference type="ARBA" id="ARBA00023242"/>
    </source>
</evidence>
<gene>
    <name evidence="20" type="ORF">niasHS_003395</name>
</gene>
<dbReference type="InterPro" id="IPR005824">
    <property type="entry name" value="KOW"/>
</dbReference>
<keyword evidence="10" id="KW-0479">Metal-binding</keyword>
<comment type="subcellular location">
    <subcellularLocation>
        <location evidence="2">Cytoplasm</location>
    </subcellularLocation>
    <subcellularLocation>
        <location evidence="1">Nucleus</location>
    </subcellularLocation>
</comment>
<evidence type="ECO:0000256" key="14">
    <source>
        <dbReference type="ARBA" id="ARBA00023274"/>
    </source>
</evidence>
<accession>A0ABD2KGE9</accession>
<evidence type="ECO:0000256" key="18">
    <source>
        <dbReference type="SAM" id="MobiDB-lite"/>
    </source>
</evidence>
<evidence type="ECO:0000256" key="10">
    <source>
        <dbReference type="ARBA" id="ARBA00022723"/>
    </source>
</evidence>
<dbReference type="PRINTS" id="PR00789">
    <property type="entry name" value="OSIALOPTASE"/>
</dbReference>
<dbReference type="PANTHER" id="PTHR12596">
    <property type="entry name" value="EXPORTIN 4,7-RELATED"/>
    <property type="match status" value="1"/>
</dbReference>
<dbReference type="InterPro" id="IPR016024">
    <property type="entry name" value="ARM-type_fold"/>
</dbReference>
<comment type="caution">
    <text evidence="20">The sequence shown here is derived from an EMBL/GenBank/DDBJ whole genome shotgun (WGS) entry which is preliminary data.</text>
</comment>
<evidence type="ECO:0000313" key="21">
    <source>
        <dbReference type="Proteomes" id="UP001620645"/>
    </source>
</evidence>
<evidence type="ECO:0000256" key="17">
    <source>
        <dbReference type="ARBA" id="ARBA00048117"/>
    </source>
</evidence>
<keyword evidence="9" id="KW-0819">tRNA processing</keyword>
<comment type="similarity">
    <text evidence="3">Belongs to the exportin family.</text>
</comment>
<evidence type="ECO:0000256" key="12">
    <source>
        <dbReference type="ARBA" id="ARBA00022980"/>
    </source>
</evidence>
<evidence type="ECO:0000256" key="8">
    <source>
        <dbReference type="ARBA" id="ARBA00022679"/>
    </source>
</evidence>
<dbReference type="Proteomes" id="UP001620645">
    <property type="component" value="Unassembled WGS sequence"/>
</dbReference>
<evidence type="ECO:0000256" key="1">
    <source>
        <dbReference type="ARBA" id="ARBA00004123"/>
    </source>
</evidence>
<evidence type="ECO:0000256" key="3">
    <source>
        <dbReference type="ARBA" id="ARBA00009466"/>
    </source>
</evidence>
<dbReference type="GO" id="GO:0005634">
    <property type="term" value="C:nucleus"/>
    <property type="evidence" value="ECO:0007669"/>
    <property type="project" value="UniProtKB-SubCell"/>
</dbReference>
<evidence type="ECO:0000256" key="2">
    <source>
        <dbReference type="ARBA" id="ARBA00004496"/>
    </source>
</evidence>
<feature type="domain" description="KOW" evidence="19">
    <location>
        <begin position="1312"/>
        <end position="1339"/>
    </location>
</feature>
<dbReference type="EMBL" id="JBICCN010000026">
    <property type="protein sequence ID" value="KAL3101986.1"/>
    <property type="molecule type" value="Genomic_DNA"/>
</dbReference>
<organism evidence="20 21">
    <name type="scientific">Heterodera schachtii</name>
    <name type="common">Sugarbeet cyst nematode worm</name>
    <name type="synonym">Tylenchus schachtii</name>
    <dbReference type="NCBI Taxonomy" id="97005"/>
    <lineage>
        <taxon>Eukaryota</taxon>
        <taxon>Metazoa</taxon>
        <taxon>Ecdysozoa</taxon>
        <taxon>Nematoda</taxon>
        <taxon>Chromadorea</taxon>
        <taxon>Rhabditida</taxon>
        <taxon>Tylenchina</taxon>
        <taxon>Tylenchomorpha</taxon>
        <taxon>Tylenchoidea</taxon>
        <taxon>Heteroderidae</taxon>
        <taxon>Heteroderinae</taxon>
        <taxon>Heterodera</taxon>
    </lineage>
</organism>
<dbReference type="InterPro" id="IPR041988">
    <property type="entry name" value="Ribosomal_uL24_KOW"/>
</dbReference>
<keyword evidence="12" id="KW-0689">Ribosomal protein</keyword>
<dbReference type="Pfam" id="PF00814">
    <property type="entry name" value="TsaD"/>
    <property type="match status" value="2"/>
</dbReference>
<comment type="catalytic activity">
    <reaction evidence="17">
        <text>L-threonylcarbamoyladenylate + adenosine(37) in tRNA = N(6)-L-threonylcarbamoyladenosine(37) in tRNA + AMP + H(+)</text>
        <dbReference type="Rhea" id="RHEA:37059"/>
        <dbReference type="Rhea" id="RHEA-COMP:10162"/>
        <dbReference type="Rhea" id="RHEA-COMP:10163"/>
        <dbReference type="ChEBI" id="CHEBI:15378"/>
        <dbReference type="ChEBI" id="CHEBI:73682"/>
        <dbReference type="ChEBI" id="CHEBI:74411"/>
        <dbReference type="ChEBI" id="CHEBI:74418"/>
        <dbReference type="ChEBI" id="CHEBI:456215"/>
        <dbReference type="EC" id="2.3.1.234"/>
    </reaction>
</comment>
<dbReference type="Gene3D" id="2.30.30.30">
    <property type="match status" value="1"/>
</dbReference>
<evidence type="ECO:0000256" key="6">
    <source>
        <dbReference type="ARBA" id="ARBA00022448"/>
    </source>
</evidence>
<dbReference type="InterPro" id="IPR014722">
    <property type="entry name" value="Rib_uL2_dom2"/>
</dbReference>
<keyword evidence="13" id="KW-0539">Nucleus</keyword>
<evidence type="ECO:0000256" key="7">
    <source>
        <dbReference type="ARBA" id="ARBA00022490"/>
    </source>
</evidence>
<dbReference type="Gene3D" id="1.25.10.10">
    <property type="entry name" value="Leucine-rich Repeat Variant"/>
    <property type="match status" value="2"/>
</dbReference>
<feature type="region of interest" description="Disordered" evidence="18">
    <location>
        <begin position="681"/>
        <end position="702"/>
    </location>
</feature>
<dbReference type="SUPFAM" id="SSF53067">
    <property type="entry name" value="Actin-like ATPase domain"/>
    <property type="match status" value="2"/>
</dbReference>
<keyword evidence="15" id="KW-0012">Acyltransferase</keyword>
<comment type="similarity">
    <text evidence="4">Belongs to the universal ribosomal protein uL24 family.</text>
</comment>
<protein>
    <recommendedName>
        <fullName evidence="16">Exportin-4</fullName>
        <ecNumber evidence="5">2.3.1.234</ecNumber>
    </recommendedName>
</protein>
<reference evidence="20 21" key="1">
    <citation type="submission" date="2024-10" db="EMBL/GenBank/DDBJ databases">
        <authorList>
            <person name="Kim D."/>
        </authorList>
    </citation>
    <scope>NUCLEOTIDE SEQUENCE [LARGE SCALE GENOMIC DNA]</scope>
    <source>
        <strain evidence="20">Taebaek</strain>
    </source>
</reference>
<feature type="region of interest" description="Disordered" evidence="18">
    <location>
        <begin position="1789"/>
        <end position="1817"/>
    </location>
</feature>
<dbReference type="GO" id="GO:0008033">
    <property type="term" value="P:tRNA processing"/>
    <property type="evidence" value="ECO:0007669"/>
    <property type="project" value="UniProtKB-KW"/>
</dbReference>
<evidence type="ECO:0000256" key="11">
    <source>
        <dbReference type="ARBA" id="ARBA00022927"/>
    </source>
</evidence>
<keyword evidence="14" id="KW-0687">Ribonucleoprotein</keyword>
<keyword evidence="6" id="KW-0813">Transport</keyword>
<sequence>MAVSISNELSKLEFAAQVIMAPPNQVTSQDRKDAEALFMSLREGVISVEHCRQSLEATKNHFLMFELTRALVARLLKEWAQFSLDDVSNICDYLFNFPAVHTDLPSFVTTEMFHSAAMVVKRASLSSDRLFLDLLAKLEGLLNSGNQQLQAFGLQIIELVATEFNTTWRASAHSISWDFHRMAKKEFEKVMLKQLLKLALNTLSRLLNSSDLSSAFDQQVCDKFLSVASLIFCWNFQPKHLFLDFRILFHAFRANSFRPPQDWHELFQDASIVTFFMQLHSRVRYNQQLCQNSLTCLAQLASAMGDSLSLGPFALVIPQVSSDLSERRLATSMGGAVENLSEELSTHDLYVRTFSRELVQLFSGLVLDHEMASLSLIIYKLLSCQPIPVFKRFPADLLRSFVEFVSSNIVTLVEPSMQLALKNDHTYHEPLVNFFFAWRTLLRTLNNDNELGINEFVRLQTQKIIECFFKSVFSPPFGNRTKISDNEIFEENEEEEDDQKTFMDLLIDLGHFSLHTIDYFTDFVIGALVQRLRELCSMDVGTCTNDQLMTWQEDFHWLLLIIDSFIWQPSYSNIGNYPEELALRCLNGYKSGEFVKLDDSESLFCACLANPPFDPATYPGKLDPVTLIATQILSWFSLEHQMLVKLGPGASLLSPTLCETSFSNFNNLLVLLTPSVYWSAESPQNNEEDEDRERNSEIKSLPTIPRGGNLSSQIIQLSLDKFVQILTKMPSEKSLCKSAIALIRNFAENRPQDLATNQHLYTVLSELNIEKLPSRRELIKAMILLGQMNEKRHCRTENEPSFEEQIGSKVKATTLDPLMSRFLALCASKRNCSDESALADYYECFAGVAESGQSDTADTLFAFLLPAFQHCVPLITAHPDSRVLVVAILDFIKSATDLLFFHVDHGADLPYHQFLIDLINAYKQTQFHRFRSGVFVLRGDSSEEEQQTQDLSSLIEILCLFHSKTYVPPLSVTESECLAGREKISMHGLELLLPLMTEELLNVPHLCASFFRLLIFVSDIAAEGIAQSPPQMLDDILRCVKAALDYSFGGDRVRSALEIVNGLAANCVEDSVKKTGKYATMTERLLALVPKMFQLAMEYSFELDLLSDASSALFSLILLGPDSFKAFVTHLLNLPSNQENRERLEEAFSQLLTPFPGVDDISFPVQPHSQLNRRFQRNFEDFLIRLKLCCHSLQNLFHLLFHAVKMRLTCQAMVRKLHAELDYARHFPKAYLDKAQRHVPMKVYDNRFGAPPVIRWAIRPDDWAMRTKRPWEYGEVENVIRQEKMYQRQLFSTKFYRKNWNKLPTIPAENWTIFPGDTVQVMVGKHKGRKSNVSHVIKESNAVFVEGLHTKLVDKFNKDRMKEMGIGNVFFDQWEEQPLFLHKGEVQLVDPSDGEPCTAKWVLNDSKTEYQRISSRTGFLIPLPSRAFTTYDYVAPETYLEVPGKDTPAEAVLKRTYMPKLSTFEQEIEEQMKLEKRPEGDRMPTYWRVFGKLVVPSALLCRRRFLHILGIESSCDDAAVAIVNWEERRVLADRRSADNDSLLRLGGVSPYASARHHRSVIGPLIENALSDSDLRSSDIDAVSVSNCPGLVYCLKVGVEHALAFASPNEFYVLADSAGGSPGECLDKLARELGLGPHKGSFAAQMEQMAKKCPPDEVGRFALPSWSFGDQMDFNGVKCRYLSLLHRRKEWRNGGTELAVWCAGIQHTVTELICHLLAPTLAFFAATNSHSQCFLVVAGGVAANEHFRTRVKEIAAQRNFAEVIVLPRELCTDNGVMVAWTGAEILAHRREKGEAEESDRRGEAHEGKGTNCPGGDSAAHWPLPEAIEVCPRSQIGPLHEQFQQQKHLYS</sequence>
<dbReference type="EC" id="2.3.1.234" evidence="5"/>
<name>A0ABD2KGE9_HETSC</name>
<dbReference type="GO" id="GO:0061711">
    <property type="term" value="F:tRNA N(6)-L-threonylcarbamoyladenine synthase activity"/>
    <property type="evidence" value="ECO:0007669"/>
    <property type="project" value="UniProtKB-EC"/>
</dbReference>
<evidence type="ECO:0000259" key="19">
    <source>
        <dbReference type="SMART" id="SM00739"/>
    </source>
</evidence>
<dbReference type="InterPro" id="IPR008991">
    <property type="entry name" value="Translation_prot_SH3-like_sf"/>
</dbReference>
<evidence type="ECO:0000313" key="20">
    <source>
        <dbReference type="EMBL" id="KAL3101986.1"/>
    </source>
</evidence>
<dbReference type="GO" id="GO:1990904">
    <property type="term" value="C:ribonucleoprotein complex"/>
    <property type="evidence" value="ECO:0007669"/>
    <property type="project" value="UniProtKB-KW"/>
</dbReference>
<dbReference type="SMART" id="SM00739">
    <property type="entry name" value="KOW"/>
    <property type="match status" value="1"/>
</dbReference>
<evidence type="ECO:0000256" key="9">
    <source>
        <dbReference type="ARBA" id="ARBA00022694"/>
    </source>
</evidence>
<dbReference type="PANTHER" id="PTHR12596:SF1">
    <property type="entry name" value="EXPORTIN-4"/>
    <property type="match status" value="1"/>
</dbReference>
<dbReference type="InterPro" id="IPR000905">
    <property type="entry name" value="Gcp-like_dom"/>
</dbReference>
<dbReference type="InterPro" id="IPR017861">
    <property type="entry name" value="KAE1/TsaD"/>
</dbReference>
<evidence type="ECO:0000256" key="15">
    <source>
        <dbReference type="ARBA" id="ARBA00023315"/>
    </source>
</evidence>
<dbReference type="GO" id="GO:0005840">
    <property type="term" value="C:ribosome"/>
    <property type="evidence" value="ECO:0007669"/>
    <property type="project" value="UniProtKB-KW"/>
</dbReference>
<feature type="compositionally biased region" description="Basic and acidic residues" evidence="18">
    <location>
        <begin position="1789"/>
        <end position="1807"/>
    </location>
</feature>
<keyword evidence="8" id="KW-0808">Transferase</keyword>
<dbReference type="GO" id="GO:0046872">
    <property type="term" value="F:metal ion binding"/>
    <property type="evidence" value="ECO:0007669"/>
    <property type="project" value="UniProtKB-KW"/>
</dbReference>
<keyword evidence="11" id="KW-0653">Protein transport</keyword>
<dbReference type="SUPFAM" id="SSF50104">
    <property type="entry name" value="Translation proteins SH3-like domain"/>
    <property type="match status" value="1"/>
</dbReference>
<evidence type="ECO:0000256" key="4">
    <source>
        <dbReference type="ARBA" id="ARBA00010618"/>
    </source>
</evidence>
<dbReference type="CDD" id="cd06089">
    <property type="entry name" value="KOW_RPL26"/>
    <property type="match status" value="1"/>
</dbReference>